<accession>A0AAX6GNY8</accession>
<gene>
    <name evidence="3" type="ORF">M6B38_354750</name>
    <name evidence="2" type="ORF">M6B38_366155</name>
</gene>
<evidence type="ECO:0000313" key="2">
    <source>
        <dbReference type="EMBL" id="KAJ6828157.1"/>
    </source>
</evidence>
<evidence type="ECO:0000256" key="1">
    <source>
        <dbReference type="SAM" id="MobiDB-lite"/>
    </source>
</evidence>
<reference evidence="3" key="2">
    <citation type="submission" date="2023-04" db="EMBL/GenBank/DDBJ databases">
        <authorList>
            <person name="Bruccoleri R.E."/>
            <person name="Oakeley E.J."/>
            <person name="Faust A.-M."/>
            <person name="Dessus-Babus S."/>
            <person name="Altorfer M."/>
            <person name="Burckhardt D."/>
            <person name="Oertli M."/>
            <person name="Naumann U."/>
            <person name="Petersen F."/>
            <person name="Wong J."/>
        </authorList>
    </citation>
    <scope>NUCLEOTIDE SEQUENCE</scope>
    <source>
        <strain evidence="3">GSM-AAB239-AS_SAM_17_03QT</strain>
        <tissue evidence="3">Leaf</tissue>
    </source>
</reference>
<sequence length="148" mass="15899">MVVSAGRHARKRRGGLDDGSPRWRSRRGTSTLVEWHAGGLAPGGRRGRTVAGAEKNGKRRSPRSGFWSSRRDLVVEFGGNSEERGTIIGHRWSAGMVAEAVASARGGLARGGTPEGDSDGYTGAVKTWHFQDALAGSTRIWFVNVILE</sequence>
<dbReference type="EMBL" id="JANAVB010019749">
    <property type="protein sequence ID" value="KAJ6828157.1"/>
    <property type="molecule type" value="Genomic_DNA"/>
</dbReference>
<protein>
    <submittedName>
        <fullName evidence="3">Uncharacterized protein</fullName>
    </submittedName>
</protein>
<evidence type="ECO:0000313" key="4">
    <source>
        <dbReference type="Proteomes" id="UP001140949"/>
    </source>
</evidence>
<name>A0AAX6GNY8_IRIPA</name>
<comment type="caution">
    <text evidence="3">The sequence shown here is derived from an EMBL/GenBank/DDBJ whole genome shotgun (WGS) entry which is preliminary data.</text>
</comment>
<reference evidence="3" key="1">
    <citation type="journal article" date="2023" name="GigaByte">
        <title>Genome assembly of the bearded iris, Iris pallida Lam.</title>
        <authorList>
            <person name="Bruccoleri R.E."/>
            <person name="Oakeley E.J."/>
            <person name="Faust A.M.E."/>
            <person name="Altorfer M."/>
            <person name="Dessus-Babus S."/>
            <person name="Burckhardt D."/>
            <person name="Oertli M."/>
            <person name="Naumann U."/>
            <person name="Petersen F."/>
            <person name="Wong J."/>
        </authorList>
    </citation>
    <scope>NUCLEOTIDE SEQUENCE</scope>
    <source>
        <strain evidence="3">GSM-AAB239-AS_SAM_17_03QT</strain>
    </source>
</reference>
<organism evidence="3 4">
    <name type="scientific">Iris pallida</name>
    <name type="common">Sweet iris</name>
    <dbReference type="NCBI Taxonomy" id="29817"/>
    <lineage>
        <taxon>Eukaryota</taxon>
        <taxon>Viridiplantae</taxon>
        <taxon>Streptophyta</taxon>
        <taxon>Embryophyta</taxon>
        <taxon>Tracheophyta</taxon>
        <taxon>Spermatophyta</taxon>
        <taxon>Magnoliopsida</taxon>
        <taxon>Liliopsida</taxon>
        <taxon>Asparagales</taxon>
        <taxon>Iridaceae</taxon>
        <taxon>Iridoideae</taxon>
        <taxon>Irideae</taxon>
        <taxon>Iris</taxon>
    </lineage>
</organism>
<evidence type="ECO:0000313" key="3">
    <source>
        <dbReference type="EMBL" id="KAJ6830509.1"/>
    </source>
</evidence>
<feature type="region of interest" description="Disordered" evidence="1">
    <location>
        <begin position="1"/>
        <end position="65"/>
    </location>
</feature>
<keyword evidence="4" id="KW-1185">Reference proteome</keyword>
<dbReference type="Proteomes" id="UP001140949">
    <property type="component" value="Unassembled WGS sequence"/>
</dbReference>
<dbReference type="EMBL" id="JANAVB010017574">
    <property type="protein sequence ID" value="KAJ6830509.1"/>
    <property type="molecule type" value="Genomic_DNA"/>
</dbReference>
<dbReference type="AlphaFoldDB" id="A0AAX6GNY8"/>
<proteinExistence type="predicted"/>